<evidence type="ECO:0000313" key="6">
    <source>
        <dbReference type="EMBL" id="KFU83498.1"/>
    </source>
</evidence>
<reference evidence="6 7" key="1">
    <citation type="submission" date="2013-08" db="EMBL/GenBank/DDBJ databases">
        <title>Genome evolution of avian class.</title>
        <authorList>
            <person name="Zhang G."/>
            <person name="Li C."/>
        </authorList>
    </citation>
    <scope>NUCLEOTIDE SEQUENCE [LARGE SCALE GENOMIC DNA]</scope>
    <source>
        <strain evidence="6">M959</strain>
    </source>
</reference>
<dbReference type="PROSITE" id="PS00290">
    <property type="entry name" value="IG_MHC"/>
    <property type="match status" value="1"/>
</dbReference>
<dbReference type="PANTHER" id="PTHR19971">
    <property type="entry name" value="SIGNAL-REGULATORY PROTEIN BETA"/>
    <property type="match status" value="1"/>
</dbReference>
<evidence type="ECO:0000259" key="5">
    <source>
        <dbReference type="PROSITE" id="PS50835"/>
    </source>
</evidence>
<name>A0A093B8L3_CHAPE</name>
<dbReference type="AlphaFoldDB" id="A0A093B8L3"/>
<gene>
    <name evidence="6" type="ORF">M959_03625</name>
</gene>
<dbReference type="InterPro" id="IPR051755">
    <property type="entry name" value="Ig-like_CS_Receptor"/>
</dbReference>
<dbReference type="SMART" id="SM00407">
    <property type="entry name" value="IGc1"/>
    <property type="match status" value="2"/>
</dbReference>
<dbReference type="InterPro" id="IPR013783">
    <property type="entry name" value="Ig-like_fold"/>
</dbReference>
<dbReference type="SUPFAM" id="SSF48726">
    <property type="entry name" value="Immunoglobulin"/>
    <property type="match status" value="3"/>
</dbReference>
<dbReference type="Proteomes" id="UP000031515">
    <property type="component" value="Unassembled WGS sequence"/>
</dbReference>
<dbReference type="InterPro" id="IPR007110">
    <property type="entry name" value="Ig-like_dom"/>
</dbReference>
<keyword evidence="2" id="KW-1015">Disulfide bond</keyword>
<keyword evidence="6" id="KW-0675">Receptor</keyword>
<keyword evidence="4" id="KW-0393">Immunoglobulin domain</keyword>
<evidence type="ECO:0000313" key="7">
    <source>
        <dbReference type="Proteomes" id="UP000031515"/>
    </source>
</evidence>
<dbReference type="Gene3D" id="2.60.40.10">
    <property type="entry name" value="Immunoglobulins"/>
    <property type="match status" value="3"/>
</dbReference>
<feature type="non-terminal residue" evidence="6">
    <location>
        <position position="325"/>
    </location>
</feature>
<feature type="domain" description="Ig-like" evidence="5">
    <location>
        <begin position="1"/>
        <end position="84"/>
    </location>
</feature>
<dbReference type="InterPro" id="IPR003597">
    <property type="entry name" value="Ig_C1-set"/>
</dbReference>
<dbReference type="PROSITE" id="PS50835">
    <property type="entry name" value="IG_LIKE"/>
    <property type="match status" value="3"/>
</dbReference>
<dbReference type="InterPro" id="IPR003599">
    <property type="entry name" value="Ig_sub"/>
</dbReference>
<feature type="domain" description="Ig-like" evidence="5">
    <location>
        <begin position="216"/>
        <end position="313"/>
    </location>
</feature>
<accession>A0A093B8L3</accession>
<dbReference type="InterPro" id="IPR003006">
    <property type="entry name" value="Ig/MHC_CS"/>
</dbReference>
<dbReference type="Pfam" id="PF07686">
    <property type="entry name" value="V-set"/>
    <property type="match status" value="1"/>
</dbReference>
<dbReference type="FunFam" id="2.60.40.10:FF:000295">
    <property type="entry name" value="Tyrosine-protein phosphatase non-receptor type substrate 1"/>
    <property type="match status" value="1"/>
</dbReference>
<dbReference type="EMBL" id="KN125597">
    <property type="protein sequence ID" value="KFU83498.1"/>
    <property type="molecule type" value="Genomic_DNA"/>
</dbReference>
<protein>
    <submittedName>
        <fullName evidence="6">Tyrosine-protein phosphatase non-receptor type substrate 1</fullName>
    </submittedName>
</protein>
<reference evidence="7" key="2">
    <citation type="journal article" date="2014" name="Science">
        <title>Comparative genomics reveals insights into avian genome evolution and adaptation.</title>
        <authorList>
            <consortium name="Avian Genome Consortium"/>
            <person name="Zhang G."/>
            <person name="Li C."/>
            <person name="Li Q."/>
            <person name="Li B."/>
            <person name="Larkin D.M."/>
            <person name="Lee C."/>
            <person name="Storz J.F."/>
            <person name="Antunes A."/>
            <person name="Greenwold M.J."/>
            <person name="Meredith R.W."/>
            <person name="Odeen A."/>
            <person name="Cui J."/>
            <person name="Zhou Q."/>
            <person name="Xu L."/>
            <person name="Pan H."/>
            <person name="Wang Z."/>
            <person name="Jin L."/>
            <person name="Zhang P."/>
            <person name="Hu H."/>
            <person name="Yang W."/>
            <person name="Hu J."/>
            <person name="Xiao J."/>
            <person name="Yang Z."/>
            <person name="Liu Y."/>
            <person name="Xie Q."/>
            <person name="Yu H."/>
            <person name="Lian J."/>
            <person name="Wen P."/>
            <person name="Zhang F."/>
            <person name="Li H."/>
            <person name="Zeng Y."/>
            <person name="Xiong Z."/>
            <person name="Liu S."/>
            <person name="Zhou L."/>
            <person name="Huang Z."/>
            <person name="An N."/>
            <person name="Wang J."/>
            <person name="Zheng Q."/>
            <person name="Xiong Y."/>
            <person name="Wang G."/>
            <person name="Wang B."/>
            <person name="Wang J."/>
            <person name="Fan Y."/>
            <person name="da Fonseca R.R."/>
            <person name="Alfaro-Nunez A."/>
            <person name="Schubert M."/>
            <person name="Orlando L."/>
            <person name="Mourier T."/>
            <person name="Howard J.T."/>
            <person name="Ganapathy G."/>
            <person name="Pfenning A."/>
            <person name="Whitney O."/>
            <person name="Rivas M.V."/>
            <person name="Hara E."/>
            <person name="Smith J."/>
            <person name="Farre M."/>
            <person name="Narayan J."/>
            <person name="Slavov G."/>
            <person name="Romanov M.N."/>
            <person name="Borges R."/>
            <person name="Machado J.P."/>
            <person name="Khan I."/>
            <person name="Springer M.S."/>
            <person name="Gatesy J."/>
            <person name="Hoffmann F.G."/>
            <person name="Opazo J.C."/>
            <person name="Hastad O."/>
            <person name="Sawyer R.H."/>
            <person name="Kim H."/>
            <person name="Kim K.W."/>
            <person name="Kim H.J."/>
            <person name="Cho S."/>
            <person name="Li N."/>
            <person name="Huang Y."/>
            <person name="Bruford M.W."/>
            <person name="Zhan X."/>
            <person name="Dixon A."/>
            <person name="Bertelsen M.F."/>
            <person name="Derryberry E."/>
            <person name="Warren W."/>
            <person name="Wilson R.K."/>
            <person name="Li S."/>
            <person name="Ray D.A."/>
            <person name="Green R.E."/>
            <person name="O'Brien S.J."/>
            <person name="Griffin D."/>
            <person name="Johnson W.E."/>
            <person name="Haussler D."/>
            <person name="Ryder O.A."/>
            <person name="Willerslev E."/>
            <person name="Graves G.R."/>
            <person name="Alstrom P."/>
            <person name="Fjeldsa J."/>
            <person name="Mindell D.P."/>
            <person name="Edwards S.V."/>
            <person name="Braun E.L."/>
            <person name="Rahbek C."/>
            <person name="Burt D.W."/>
            <person name="Houde P."/>
            <person name="Zhang Y."/>
            <person name="Yang H."/>
            <person name="Wang J."/>
            <person name="Jarvis E.D."/>
            <person name="Gilbert M.T."/>
            <person name="Wang J."/>
        </authorList>
    </citation>
    <scope>NUCLEOTIDE SEQUENCE [LARGE SCALE GENOMIC DNA]</scope>
</reference>
<evidence type="ECO:0000256" key="4">
    <source>
        <dbReference type="ARBA" id="ARBA00023319"/>
    </source>
</evidence>
<evidence type="ECO:0000256" key="1">
    <source>
        <dbReference type="ARBA" id="ARBA00022729"/>
    </source>
</evidence>
<feature type="domain" description="Ig-like" evidence="5">
    <location>
        <begin position="111"/>
        <end position="209"/>
    </location>
</feature>
<sequence>FQLQQPQKEVSAKAGDTITLNCTTSGVGPAGPTKWLKGWDSENETIYDQNSPPPRVTRVAPVSNTDFSIHIRDVRPKDAGTYYCVKFRKGLTMDEVFQRGSGTEVSILAEPTHPVVSGPKHRAGPGQSVSVTCMAGGFFPKDISVKWLKDRAPISAQQPQVSPEQTTTSYKVSSTVTVTLQEGDVRSQLVCEVQHRTLQAPLREPYQLSRALRVSPGIQVVTDPRSPVELNKTVNFSCHVRGFYPPEVAVTWLENGTEMKVENTPQVTETRQGLFDLQSLVKVQALEERNGSVFTCRVVHDGQEPVSRMATLQITAPAQGELNGL</sequence>
<keyword evidence="1" id="KW-0732">Signal</keyword>
<dbReference type="Pfam" id="PF07654">
    <property type="entry name" value="C1-set"/>
    <property type="match status" value="2"/>
</dbReference>
<keyword evidence="7" id="KW-1185">Reference proteome</keyword>
<evidence type="ECO:0000256" key="2">
    <source>
        <dbReference type="ARBA" id="ARBA00023157"/>
    </source>
</evidence>
<dbReference type="SMART" id="SM00409">
    <property type="entry name" value="IG"/>
    <property type="match status" value="2"/>
</dbReference>
<evidence type="ECO:0000256" key="3">
    <source>
        <dbReference type="ARBA" id="ARBA00023180"/>
    </source>
</evidence>
<feature type="non-terminal residue" evidence="6">
    <location>
        <position position="1"/>
    </location>
</feature>
<dbReference type="InterPro" id="IPR036179">
    <property type="entry name" value="Ig-like_dom_sf"/>
</dbReference>
<keyword evidence="3" id="KW-0325">Glycoprotein</keyword>
<dbReference type="InterPro" id="IPR013106">
    <property type="entry name" value="Ig_V-set"/>
</dbReference>
<organism evidence="6 7">
    <name type="scientific">Chaetura pelagica</name>
    <name type="common">Chimney swift</name>
    <name type="synonym">Hirundo pelagica</name>
    <dbReference type="NCBI Taxonomy" id="8897"/>
    <lineage>
        <taxon>Eukaryota</taxon>
        <taxon>Metazoa</taxon>
        <taxon>Chordata</taxon>
        <taxon>Craniata</taxon>
        <taxon>Vertebrata</taxon>
        <taxon>Euteleostomi</taxon>
        <taxon>Archelosauria</taxon>
        <taxon>Archosauria</taxon>
        <taxon>Dinosauria</taxon>
        <taxon>Saurischia</taxon>
        <taxon>Theropoda</taxon>
        <taxon>Coelurosauria</taxon>
        <taxon>Aves</taxon>
        <taxon>Neognathae</taxon>
        <taxon>Neoaves</taxon>
        <taxon>Strisores</taxon>
        <taxon>Apodiformes</taxon>
        <taxon>Apodidae</taxon>
        <taxon>Apodinae</taxon>
        <taxon>Chaetura</taxon>
    </lineage>
</organism>
<proteinExistence type="predicted"/>
<dbReference type="SMART" id="SM00406">
    <property type="entry name" value="IGv"/>
    <property type="match status" value="1"/>
</dbReference>